<accession>H2XRE7</accession>
<reference evidence="1" key="4">
    <citation type="submission" date="2025-09" db="UniProtKB">
        <authorList>
            <consortium name="Ensembl"/>
        </authorList>
    </citation>
    <scope>IDENTIFICATION</scope>
</reference>
<name>H2XRE7_CIOIN</name>
<dbReference type="Proteomes" id="UP000008144">
    <property type="component" value="Chromosome 10"/>
</dbReference>
<organism evidence="1 2">
    <name type="scientific">Ciona intestinalis</name>
    <name type="common">Transparent sea squirt</name>
    <name type="synonym">Ascidia intestinalis</name>
    <dbReference type="NCBI Taxonomy" id="7719"/>
    <lineage>
        <taxon>Eukaryota</taxon>
        <taxon>Metazoa</taxon>
        <taxon>Chordata</taxon>
        <taxon>Tunicata</taxon>
        <taxon>Ascidiacea</taxon>
        <taxon>Phlebobranchia</taxon>
        <taxon>Cionidae</taxon>
        <taxon>Ciona</taxon>
    </lineage>
</organism>
<keyword evidence="2" id="KW-1185">Reference proteome</keyword>
<evidence type="ECO:0000313" key="2">
    <source>
        <dbReference type="Proteomes" id="UP000008144"/>
    </source>
</evidence>
<proteinExistence type="predicted"/>
<dbReference type="EMBL" id="EAAA01000486">
    <property type="status" value="NOT_ANNOTATED_CDS"/>
    <property type="molecule type" value="Genomic_DNA"/>
</dbReference>
<reference evidence="1" key="2">
    <citation type="journal article" date="2008" name="Genome Biol.">
        <title>Improved genome assembly and evidence-based global gene model set for the chordate Ciona intestinalis: new insight into intron and operon populations.</title>
        <authorList>
            <person name="Satou Y."/>
            <person name="Mineta K."/>
            <person name="Ogasawara M."/>
            <person name="Sasakura Y."/>
            <person name="Shoguchi E."/>
            <person name="Ueno K."/>
            <person name="Yamada L."/>
            <person name="Matsumoto J."/>
            <person name="Wasserscheid J."/>
            <person name="Dewar K."/>
            <person name="Wiley G.B."/>
            <person name="Macmil S.L."/>
            <person name="Roe B.A."/>
            <person name="Zeller R.W."/>
            <person name="Hastings K.E."/>
            <person name="Lemaire P."/>
            <person name="Lindquist E."/>
            <person name="Endo T."/>
            <person name="Hotta K."/>
            <person name="Inaba K."/>
        </authorList>
    </citation>
    <scope>NUCLEOTIDE SEQUENCE [LARGE SCALE GENOMIC DNA]</scope>
    <source>
        <strain evidence="1">wild type</strain>
    </source>
</reference>
<dbReference type="AlphaFoldDB" id="H2XRE7"/>
<protein>
    <submittedName>
        <fullName evidence="1">Uncharacterized protein</fullName>
    </submittedName>
</protein>
<sequence>MLWPACTSVDLPCCALTTTQSNISTKQQIDFIITSYTLLTI</sequence>
<dbReference type="InParanoid" id="H2XRE7"/>
<evidence type="ECO:0000313" key="1">
    <source>
        <dbReference type="Ensembl" id="ENSCINP00000032231.1"/>
    </source>
</evidence>
<reference evidence="2" key="1">
    <citation type="journal article" date="2002" name="Science">
        <title>The draft genome of Ciona intestinalis: insights into chordate and vertebrate origins.</title>
        <authorList>
            <person name="Dehal P."/>
            <person name="Satou Y."/>
            <person name="Campbell R.K."/>
            <person name="Chapman J."/>
            <person name="Degnan B."/>
            <person name="De Tomaso A."/>
            <person name="Davidson B."/>
            <person name="Di Gregorio A."/>
            <person name="Gelpke M."/>
            <person name="Goodstein D.M."/>
            <person name="Harafuji N."/>
            <person name="Hastings K.E."/>
            <person name="Ho I."/>
            <person name="Hotta K."/>
            <person name="Huang W."/>
            <person name="Kawashima T."/>
            <person name="Lemaire P."/>
            <person name="Martinez D."/>
            <person name="Meinertzhagen I.A."/>
            <person name="Necula S."/>
            <person name="Nonaka M."/>
            <person name="Putnam N."/>
            <person name="Rash S."/>
            <person name="Saiga H."/>
            <person name="Satake M."/>
            <person name="Terry A."/>
            <person name="Yamada L."/>
            <person name="Wang H.G."/>
            <person name="Awazu S."/>
            <person name="Azumi K."/>
            <person name="Boore J."/>
            <person name="Branno M."/>
            <person name="Chin-Bow S."/>
            <person name="DeSantis R."/>
            <person name="Doyle S."/>
            <person name="Francino P."/>
            <person name="Keys D.N."/>
            <person name="Haga S."/>
            <person name="Hayashi H."/>
            <person name="Hino K."/>
            <person name="Imai K.S."/>
            <person name="Inaba K."/>
            <person name="Kano S."/>
            <person name="Kobayashi K."/>
            <person name="Kobayashi M."/>
            <person name="Lee B.I."/>
            <person name="Makabe K.W."/>
            <person name="Manohar C."/>
            <person name="Matassi G."/>
            <person name="Medina M."/>
            <person name="Mochizuki Y."/>
            <person name="Mount S."/>
            <person name="Morishita T."/>
            <person name="Miura S."/>
            <person name="Nakayama A."/>
            <person name="Nishizaka S."/>
            <person name="Nomoto H."/>
            <person name="Ohta F."/>
            <person name="Oishi K."/>
            <person name="Rigoutsos I."/>
            <person name="Sano M."/>
            <person name="Sasaki A."/>
            <person name="Sasakura Y."/>
            <person name="Shoguchi E."/>
            <person name="Shin-i T."/>
            <person name="Spagnuolo A."/>
            <person name="Stainier D."/>
            <person name="Suzuki M.M."/>
            <person name="Tassy O."/>
            <person name="Takatori N."/>
            <person name="Tokuoka M."/>
            <person name="Yagi K."/>
            <person name="Yoshizaki F."/>
            <person name="Wada S."/>
            <person name="Zhang C."/>
            <person name="Hyatt P.D."/>
            <person name="Larimer F."/>
            <person name="Detter C."/>
            <person name="Doggett N."/>
            <person name="Glavina T."/>
            <person name="Hawkins T."/>
            <person name="Richardson P."/>
            <person name="Lucas S."/>
            <person name="Kohara Y."/>
            <person name="Levine M."/>
            <person name="Satoh N."/>
            <person name="Rokhsar D.S."/>
        </authorList>
    </citation>
    <scope>NUCLEOTIDE SEQUENCE [LARGE SCALE GENOMIC DNA]</scope>
</reference>
<reference evidence="1" key="3">
    <citation type="submission" date="2025-08" db="UniProtKB">
        <authorList>
            <consortium name="Ensembl"/>
        </authorList>
    </citation>
    <scope>IDENTIFICATION</scope>
</reference>
<dbReference type="Ensembl" id="ENSCINT00000033587.1">
    <property type="protein sequence ID" value="ENSCINP00000032231.1"/>
    <property type="gene ID" value="ENSCING00000024467.1"/>
</dbReference>
<dbReference type="HOGENOM" id="CLU_3279187_0_0_1"/>